<dbReference type="GO" id="GO:0009380">
    <property type="term" value="C:excinuclease repair complex"/>
    <property type="evidence" value="ECO:0007669"/>
    <property type="project" value="TreeGrafter"/>
</dbReference>
<comment type="caution">
    <text evidence="5">The sequence shown here is derived from an EMBL/GenBank/DDBJ whole genome shotgun (WGS) entry which is preliminary data.</text>
</comment>
<dbReference type="SUPFAM" id="SSF82771">
    <property type="entry name" value="GIY-YIG endonuclease"/>
    <property type="match status" value="1"/>
</dbReference>
<dbReference type="AlphaFoldDB" id="A0AAJ1U0G7"/>
<dbReference type="Proteomes" id="UP001239215">
    <property type="component" value="Unassembled WGS sequence"/>
</dbReference>
<dbReference type="SUPFAM" id="SSF46600">
    <property type="entry name" value="C-terminal UvrC-binding domain of UvrB"/>
    <property type="match status" value="1"/>
</dbReference>
<dbReference type="SMART" id="SM00479">
    <property type="entry name" value="EXOIII"/>
    <property type="match status" value="1"/>
</dbReference>
<dbReference type="Gene3D" id="3.30.420.10">
    <property type="entry name" value="Ribonuclease H-like superfamily/Ribonuclease H"/>
    <property type="match status" value="1"/>
</dbReference>
<dbReference type="InterPro" id="IPR047296">
    <property type="entry name" value="GIY-YIG_UvrC_Cho"/>
</dbReference>
<dbReference type="GO" id="GO:0006289">
    <property type="term" value="P:nucleotide-excision repair"/>
    <property type="evidence" value="ECO:0007669"/>
    <property type="project" value="InterPro"/>
</dbReference>
<dbReference type="GO" id="GO:0003677">
    <property type="term" value="F:DNA binding"/>
    <property type="evidence" value="ECO:0007669"/>
    <property type="project" value="InterPro"/>
</dbReference>
<dbReference type="EC" id="2.7.7.7" evidence="5"/>
<organism evidence="5 6">
    <name type="scientific">Nocardioides zeae</name>
    <dbReference type="NCBI Taxonomy" id="1457234"/>
    <lineage>
        <taxon>Bacteria</taxon>
        <taxon>Bacillati</taxon>
        <taxon>Actinomycetota</taxon>
        <taxon>Actinomycetes</taxon>
        <taxon>Propionibacteriales</taxon>
        <taxon>Nocardioidaceae</taxon>
        <taxon>Nocardioides</taxon>
    </lineage>
</organism>
<keyword evidence="1" id="KW-0540">Nuclease</keyword>
<reference evidence="5" key="1">
    <citation type="submission" date="2023-07" db="EMBL/GenBank/DDBJ databases">
        <title>Functional and genomic diversity of the sorghum phyllosphere microbiome.</title>
        <authorList>
            <person name="Shade A."/>
        </authorList>
    </citation>
    <scope>NUCLEOTIDE SEQUENCE</scope>
    <source>
        <strain evidence="5">SORGH_AS_1067</strain>
    </source>
</reference>
<dbReference type="InterPro" id="IPR035901">
    <property type="entry name" value="GIY-YIG_endonuc_sf"/>
</dbReference>
<dbReference type="InterPro" id="IPR006054">
    <property type="entry name" value="DnaQ"/>
</dbReference>
<dbReference type="GO" id="GO:0006260">
    <property type="term" value="P:DNA replication"/>
    <property type="evidence" value="ECO:0007669"/>
    <property type="project" value="InterPro"/>
</dbReference>
<dbReference type="InterPro" id="IPR036876">
    <property type="entry name" value="UVR_dom_sf"/>
</dbReference>
<keyword evidence="1" id="KW-0269">Exonuclease</keyword>
<evidence type="ECO:0000256" key="1">
    <source>
        <dbReference type="ARBA" id="ARBA00022839"/>
    </source>
</evidence>
<dbReference type="InterPro" id="IPR000305">
    <property type="entry name" value="GIY-YIG_endonuc"/>
</dbReference>
<dbReference type="Pfam" id="PF01541">
    <property type="entry name" value="GIY-YIG"/>
    <property type="match status" value="1"/>
</dbReference>
<dbReference type="SMART" id="SM00465">
    <property type="entry name" value="GIYc"/>
    <property type="match status" value="1"/>
</dbReference>
<dbReference type="RefSeq" id="WP_307198634.1">
    <property type="nucleotide sequence ID" value="NZ_JAUTAN010000001.1"/>
</dbReference>
<keyword evidence="5" id="KW-0808">Transferase</keyword>
<dbReference type="PANTHER" id="PTHR30562">
    <property type="entry name" value="UVRC/OXIDOREDUCTASE"/>
    <property type="match status" value="1"/>
</dbReference>
<protein>
    <submittedName>
        <fullName evidence="5">DNA polymerase-3 subunit epsilon</fullName>
        <ecNumber evidence="5">2.7.7.7</ecNumber>
    </submittedName>
</protein>
<dbReference type="NCBIfam" id="TIGR00573">
    <property type="entry name" value="dnaq"/>
    <property type="match status" value="1"/>
</dbReference>
<keyword evidence="5" id="KW-0548">Nucleotidyltransferase</keyword>
<keyword evidence="1" id="KW-0378">Hydrolase</keyword>
<dbReference type="InterPro" id="IPR050066">
    <property type="entry name" value="UvrABC_protein_C"/>
</dbReference>
<feature type="region of interest" description="Disordered" evidence="2">
    <location>
        <begin position="1"/>
        <end position="42"/>
    </location>
</feature>
<dbReference type="GO" id="GO:0003887">
    <property type="term" value="F:DNA-directed DNA polymerase activity"/>
    <property type="evidence" value="ECO:0007669"/>
    <property type="project" value="UniProtKB-EC"/>
</dbReference>
<accession>A0AAJ1U0G7</accession>
<evidence type="ECO:0000256" key="2">
    <source>
        <dbReference type="SAM" id="MobiDB-lite"/>
    </source>
</evidence>
<evidence type="ECO:0000313" key="5">
    <source>
        <dbReference type="EMBL" id="MDQ1103203.1"/>
    </source>
</evidence>
<dbReference type="FunFam" id="3.30.420.10:FF:000045">
    <property type="entry name" value="3'-5' exonuclease DinG"/>
    <property type="match status" value="1"/>
</dbReference>
<dbReference type="Pfam" id="PF00929">
    <property type="entry name" value="RNase_T"/>
    <property type="match status" value="1"/>
</dbReference>
<evidence type="ECO:0000259" key="3">
    <source>
        <dbReference type="PROSITE" id="PS50151"/>
    </source>
</evidence>
<dbReference type="InterPro" id="IPR013520">
    <property type="entry name" value="Ribonucl_H"/>
</dbReference>
<sequence>MRHQHSRPTTPRPAPGPGPRPAPGPGPRPTGRPRGEASRWEEQRGFDEMGRLLRDVTFCVVDLETTGGSPAAGSKITEVGAVKVRGGEILGEFQTLVNPHEEIPAFITVLTGITTAMVVDAPTIDTVLPSFLEFAQGCVLVAHNAPFDVGFLQHFAREQQRPWPAFEVLDTARLARRVVTRDETPNCKLGSLAQLFGATTTPDHRALHDARATVDVLHGLIGRLGGLGVHTLEELQAFSSKVTTAQRRKRHLAEGLPHAPGVYLFVDASDRVLYVGTSKDLRTRVRSYFTASETRSRMGEMIQVAERVRTIECATPLEARVRELRLIAEHKPRYNRRSRFPEKTHFVKLTDEPWPRLSLVTRVLDDGATYLGPFGSRRGAEATVVALHDTYPLRQCAGRMARTPNGTPCVLAEMGRCLSPCDGSVTWEDYDAVVGATRAALVADPTEVVERLGARMTTFAEQERFEEAGLHRDRLVALVRAAARTQRLVALTRLPELVAVHRGDDARWAVHVVRHGRLAAAGVIPPGHDAQAYVATLRAGAETVRPAPGPVPAASAEETEAVLTWLEQPGVRLVDVDGAWTCPVGGAARHLWIGEAQHQARTAAAPFDDRRPLSTHHRPVR</sequence>
<feature type="compositionally biased region" description="Basic and acidic residues" evidence="2">
    <location>
        <begin position="33"/>
        <end position="42"/>
    </location>
</feature>
<feature type="domain" description="GIY-YIG" evidence="4">
    <location>
        <begin position="258"/>
        <end position="336"/>
    </location>
</feature>
<dbReference type="CDD" id="cd06127">
    <property type="entry name" value="DEDDh"/>
    <property type="match status" value="1"/>
</dbReference>
<gene>
    <name evidence="5" type="ORF">QE405_000487</name>
</gene>
<feature type="domain" description="UVR" evidence="3">
    <location>
        <begin position="446"/>
        <end position="481"/>
    </location>
</feature>
<dbReference type="EMBL" id="JAUTAN010000001">
    <property type="protein sequence ID" value="MDQ1103203.1"/>
    <property type="molecule type" value="Genomic_DNA"/>
</dbReference>
<dbReference type="InterPro" id="IPR012337">
    <property type="entry name" value="RNaseH-like_sf"/>
</dbReference>
<dbReference type="CDD" id="cd10434">
    <property type="entry name" value="GIY-YIG_UvrC_Cho"/>
    <property type="match status" value="1"/>
</dbReference>
<dbReference type="GO" id="GO:0004527">
    <property type="term" value="F:exonuclease activity"/>
    <property type="evidence" value="ECO:0007669"/>
    <property type="project" value="UniProtKB-KW"/>
</dbReference>
<dbReference type="Gene3D" id="3.40.1440.10">
    <property type="entry name" value="GIY-YIG endonuclease"/>
    <property type="match status" value="1"/>
</dbReference>
<dbReference type="NCBIfam" id="NF005905">
    <property type="entry name" value="PRK07883.1-3"/>
    <property type="match status" value="1"/>
</dbReference>
<evidence type="ECO:0000259" key="4">
    <source>
        <dbReference type="PROSITE" id="PS50164"/>
    </source>
</evidence>
<dbReference type="NCBIfam" id="NF005907">
    <property type="entry name" value="PRK07883.1-5"/>
    <property type="match status" value="1"/>
</dbReference>
<evidence type="ECO:0000313" key="6">
    <source>
        <dbReference type="Proteomes" id="UP001239215"/>
    </source>
</evidence>
<proteinExistence type="predicted"/>
<dbReference type="PROSITE" id="PS50164">
    <property type="entry name" value="GIY_YIG"/>
    <property type="match status" value="1"/>
</dbReference>
<name>A0AAJ1U0G7_9ACTN</name>
<dbReference type="PROSITE" id="PS50151">
    <property type="entry name" value="UVR"/>
    <property type="match status" value="1"/>
</dbReference>
<dbReference type="SUPFAM" id="SSF53098">
    <property type="entry name" value="Ribonuclease H-like"/>
    <property type="match status" value="1"/>
</dbReference>
<dbReference type="InterPro" id="IPR001943">
    <property type="entry name" value="UVR_dom"/>
</dbReference>
<feature type="compositionally biased region" description="Pro residues" evidence="2">
    <location>
        <begin position="10"/>
        <end position="30"/>
    </location>
</feature>
<dbReference type="InterPro" id="IPR036397">
    <property type="entry name" value="RNaseH_sf"/>
</dbReference>
<dbReference type="PANTHER" id="PTHR30562:SF1">
    <property type="entry name" value="UVRABC SYSTEM PROTEIN C"/>
    <property type="match status" value="1"/>
</dbReference>